<keyword evidence="1" id="KW-0472">Membrane</keyword>
<reference evidence="3" key="1">
    <citation type="submission" date="2014-03" db="EMBL/GenBank/DDBJ databases">
        <authorList>
            <person name="Aksoy S."/>
            <person name="Warren W."/>
            <person name="Wilson R.K."/>
        </authorList>
    </citation>
    <scope>NUCLEOTIDE SEQUENCE [LARGE SCALE GENOMIC DNA]</scope>
    <source>
        <strain evidence="3">IAEA</strain>
    </source>
</reference>
<sequence>MPKGSSIVEKYFAVEFNKGSRKKSAVQFECDDQQHTSTTNQTNTFKLVLSFIFRKQYEKLISPHPATNGILDSEWPMEIHGGICKFSSNRSKINEHTVLSLNYPPYYYVRFRKPSAFLNLIIIALLASYVRVQIFG</sequence>
<keyword evidence="3" id="KW-1185">Reference proteome</keyword>
<dbReference type="VEuPathDB" id="VectorBase:GBRI014956"/>
<proteinExistence type="predicted"/>
<dbReference type="EnsemblMetazoa" id="GBRI014956-RA">
    <property type="protein sequence ID" value="GBRI014956-PA"/>
    <property type="gene ID" value="GBRI014956"/>
</dbReference>
<protein>
    <submittedName>
        <fullName evidence="2">Uncharacterized protein</fullName>
    </submittedName>
</protein>
<name>A0A1A9WCX2_9MUSC</name>
<accession>A0A1A9WCX2</accession>
<reference evidence="2" key="2">
    <citation type="submission" date="2020-05" db="UniProtKB">
        <authorList>
            <consortium name="EnsemblMetazoa"/>
        </authorList>
    </citation>
    <scope>IDENTIFICATION</scope>
    <source>
        <strain evidence="2">IAEA</strain>
    </source>
</reference>
<evidence type="ECO:0000313" key="3">
    <source>
        <dbReference type="Proteomes" id="UP000091820"/>
    </source>
</evidence>
<keyword evidence="1" id="KW-1133">Transmembrane helix</keyword>
<keyword evidence="1" id="KW-0812">Transmembrane</keyword>
<feature type="transmembrane region" description="Helical" evidence="1">
    <location>
        <begin position="116"/>
        <end position="134"/>
    </location>
</feature>
<dbReference type="AlphaFoldDB" id="A0A1A9WCX2"/>
<dbReference type="Proteomes" id="UP000091820">
    <property type="component" value="Unassembled WGS sequence"/>
</dbReference>
<evidence type="ECO:0000256" key="1">
    <source>
        <dbReference type="SAM" id="Phobius"/>
    </source>
</evidence>
<evidence type="ECO:0000313" key="2">
    <source>
        <dbReference type="EnsemblMetazoa" id="GBRI014956-PA"/>
    </source>
</evidence>
<organism evidence="2 3">
    <name type="scientific">Glossina brevipalpis</name>
    <dbReference type="NCBI Taxonomy" id="37001"/>
    <lineage>
        <taxon>Eukaryota</taxon>
        <taxon>Metazoa</taxon>
        <taxon>Ecdysozoa</taxon>
        <taxon>Arthropoda</taxon>
        <taxon>Hexapoda</taxon>
        <taxon>Insecta</taxon>
        <taxon>Pterygota</taxon>
        <taxon>Neoptera</taxon>
        <taxon>Endopterygota</taxon>
        <taxon>Diptera</taxon>
        <taxon>Brachycera</taxon>
        <taxon>Muscomorpha</taxon>
        <taxon>Hippoboscoidea</taxon>
        <taxon>Glossinidae</taxon>
        <taxon>Glossina</taxon>
    </lineage>
</organism>